<protein>
    <submittedName>
        <fullName evidence="1">7940_t:CDS:1</fullName>
    </submittedName>
</protein>
<comment type="caution">
    <text evidence="1">The sequence shown here is derived from an EMBL/GenBank/DDBJ whole genome shotgun (WGS) entry which is preliminary data.</text>
</comment>
<evidence type="ECO:0000313" key="1">
    <source>
        <dbReference type="EMBL" id="CAG8756373.1"/>
    </source>
</evidence>
<gene>
    <name evidence="1" type="ORF">RPERSI_LOCUS14721</name>
</gene>
<name>A0ACA9QP59_9GLOM</name>
<dbReference type="EMBL" id="CAJVQC010034427">
    <property type="protein sequence ID" value="CAG8756373.1"/>
    <property type="molecule type" value="Genomic_DNA"/>
</dbReference>
<reference evidence="1" key="1">
    <citation type="submission" date="2021-06" db="EMBL/GenBank/DDBJ databases">
        <authorList>
            <person name="Kallberg Y."/>
            <person name="Tangrot J."/>
            <person name="Rosling A."/>
        </authorList>
    </citation>
    <scope>NUCLEOTIDE SEQUENCE</scope>
    <source>
        <strain evidence="1">MA461A</strain>
    </source>
</reference>
<organism evidence="1 2">
    <name type="scientific">Racocetra persica</name>
    <dbReference type="NCBI Taxonomy" id="160502"/>
    <lineage>
        <taxon>Eukaryota</taxon>
        <taxon>Fungi</taxon>
        <taxon>Fungi incertae sedis</taxon>
        <taxon>Mucoromycota</taxon>
        <taxon>Glomeromycotina</taxon>
        <taxon>Glomeromycetes</taxon>
        <taxon>Diversisporales</taxon>
        <taxon>Gigasporaceae</taxon>
        <taxon>Racocetra</taxon>
    </lineage>
</organism>
<dbReference type="Proteomes" id="UP000789920">
    <property type="component" value="Unassembled WGS sequence"/>
</dbReference>
<proteinExistence type="predicted"/>
<accession>A0ACA9QP59</accession>
<evidence type="ECO:0000313" key="2">
    <source>
        <dbReference type="Proteomes" id="UP000789920"/>
    </source>
</evidence>
<feature type="non-terminal residue" evidence="1">
    <location>
        <position position="1"/>
    </location>
</feature>
<sequence length="121" mass="13488">HEVNDYNIDSASTSFVLASSVTDLDTVSINSSTTNETANRAIIQTYSETSSQLASLKCTSTVWNSFSKVTNEKNEEKAQCNYCNKLLSHKKGCGTSHLQHHFDACLKYQRFLYHTGSKPTQ</sequence>
<keyword evidence="2" id="KW-1185">Reference proteome</keyword>
<feature type="non-terminal residue" evidence="1">
    <location>
        <position position="121"/>
    </location>
</feature>